<proteinExistence type="predicted"/>
<feature type="compositionally biased region" description="Basic residues" evidence="1">
    <location>
        <begin position="128"/>
        <end position="142"/>
    </location>
</feature>
<evidence type="ECO:0000313" key="3">
    <source>
        <dbReference type="Proteomes" id="UP001161017"/>
    </source>
</evidence>
<feature type="compositionally biased region" description="Polar residues" evidence="1">
    <location>
        <begin position="104"/>
        <end position="114"/>
    </location>
</feature>
<reference evidence="2" key="1">
    <citation type="journal article" date="2023" name="Genome Biol. Evol.">
        <title>First Whole Genome Sequence and Flow Cytometry Genome Size Data for the Lichen-Forming Fungus Ramalina farinacea (Ascomycota).</title>
        <authorList>
            <person name="Llewellyn T."/>
            <person name="Mian S."/>
            <person name="Hill R."/>
            <person name="Leitch I.J."/>
            <person name="Gaya E."/>
        </authorList>
    </citation>
    <scope>NUCLEOTIDE SEQUENCE</scope>
    <source>
        <strain evidence="2">LIQ254RAFAR</strain>
    </source>
</reference>
<evidence type="ECO:0000313" key="2">
    <source>
        <dbReference type="EMBL" id="MDI1493455.1"/>
    </source>
</evidence>
<sequence>MHERPVPPEYRPTEGASALDMAMTAEERVHVQREGWAYFDRIYGNNEDDDGNPLTQEAKYERLDRYPSPDYRFDIWYTPEYEFRRRAQNAPLSPPASPPHVLQQHISRTSTSRIQKPKKPQASALSRKERRRQNKVAPRRPLTRSLDEGCFQEIELDPRPGKVRYFNIRQGSPQGWSYYSLTYADYLRRWVSSPDLRRCVFG</sequence>
<keyword evidence="3" id="KW-1185">Reference proteome</keyword>
<dbReference type="Proteomes" id="UP001161017">
    <property type="component" value="Unassembled WGS sequence"/>
</dbReference>
<feature type="region of interest" description="Disordered" evidence="1">
    <location>
        <begin position="89"/>
        <end position="142"/>
    </location>
</feature>
<protein>
    <submittedName>
        <fullName evidence="2">Uncharacterized protein</fullName>
    </submittedName>
</protein>
<accession>A0AA43U146</accession>
<dbReference type="EMBL" id="JAPUFD010000026">
    <property type="protein sequence ID" value="MDI1493455.1"/>
    <property type="molecule type" value="Genomic_DNA"/>
</dbReference>
<evidence type="ECO:0000256" key="1">
    <source>
        <dbReference type="SAM" id="MobiDB-lite"/>
    </source>
</evidence>
<gene>
    <name evidence="2" type="ORF">OHK93_005245</name>
</gene>
<organism evidence="2 3">
    <name type="scientific">Ramalina farinacea</name>
    <dbReference type="NCBI Taxonomy" id="258253"/>
    <lineage>
        <taxon>Eukaryota</taxon>
        <taxon>Fungi</taxon>
        <taxon>Dikarya</taxon>
        <taxon>Ascomycota</taxon>
        <taxon>Pezizomycotina</taxon>
        <taxon>Lecanoromycetes</taxon>
        <taxon>OSLEUM clade</taxon>
        <taxon>Lecanoromycetidae</taxon>
        <taxon>Lecanorales</taxon>
        <taxon>Lecanorineae</taxon>
        <taxon>Ramalinaceae</taxon>
        <taxon>Ramalina</taxon>
    </lineage>
</organism>
<name>A0AA43U146_9LECA</name>
<dbReference type="AlphaFoldDB" id="A0AA43U146"/>
<comment type="caution">
    <text evidence="2">The sequence shown here is derived from an EMBL/GenBank/DDBJ whole genome shotgun (WGS) entry which is preliminary data.</text>
</comment>